<gene>
    <name evidence="2" type="ORF">METZ01_LOCUS473840</name>
</gene>
<sequence length="98" mass="11292">LENYEKDYLSRLDGKKKTKSLEQKKPAAKKTKKKVAKKPTGSKTKKPRKSVKKKGINYDDDDDTGVVLIDDDLEIDEQMELEERKAYLEEARSQESSD</sequence>
<evidence type="ECO:0000313" key="2">
    <source>
        <dbReference type="EMBL" id="SVE20986.1"/>
    </source>
</evidence>
<evidence type="ECO:0000256" key="1">
    <source>
        <dbReference type="SAM" id="MobiDB-lite"/>
    </source>
</evidence>
<dbReference type="EMBL" id="UINC01201587">
    <property type="protein sequence ID" value="SVE20986.1"/>
    <property type="molecule type" value="Genomic_DNA"/>
</dbReference>
<organism evidence="2">
    <name type="scientific">marine metagenome</name>
    <dbReference type="NCBI Taxonomy" id="408172"/>
    <lineage>
        <taxon>unclassified sequences</taxon>
        <taxon>metagenomes</taxon>
        <taxon>ecological metagenomes</taxon>
    </lineage>
</organism>
<feature type="non-terminal residue" evidence="2">
    <location>
        <position position="1"/>
    </location>
</feature>
<name>A0A383BLA6_9ZZZZ</name>
<feature type="compositionally biased region" description="Basic residues" evidence="1">
    <location>
        <begin position="43"/>
        <end position="55"/>
    </location>
</feature>
<reference evidence="2" key="1">
    <citation type="submission" date="2018-05" db="EMBL/GenBank/DDBJ databases">
        <authorList>
            <person name="Lanie J.A."/>
            <person name="Ng W.-L."/>
            <person name="Kazmierczak K.M."/>
            <person name="Andrzejewski T.M."/>
            <person name="Davidsen T.M."/>
            <person name="Wayne K.J."/>
            <person name="Tettelin H."/>
            <person name="Glass J.I."/>
            <person name="Rusch D."/>
            <person name="Podicherti R."/>
            <person name="Tsui H.-C.T."/>
            <person name="Winkler M.E."/>
        </authorList>
    </citation>
    <scope>NUCLEOTIDE SEQUENCE</scope>
</reference>
<protein>
    <submittedName>
        <fullName evidence="2">Uncharacterized protein</fullName>
    </submittedName>
</protein>
<dbReference type="AlphaFoldDB" id="A0A383BLA6"/>
<proteinExistence type="predicted"/>
<accession>A0A383BLA6</accession>
<feature type="region of interest" description="Disordered" evidence="1">
    <location>
        <begin position="1"/>
        <end position="63"/>
    </location>
</feature>
<feature type="compositionally biased region" description="Basic residues" evidence="1">
    <location>
        <begin position="26"/>
        <end position="37"/>
    </location>
</feature>
<feature type="compositionally biased region" description="Basic and acidic residues" evidence="1">
    <location>
        <begin position="1"/>
        <end position="25"/>
    </location>
</feature>